<sequence>MKTSNVQKVTKFHLEGLKEVLDSSALFPSEYLDDMISDYFINPDSEDIWFTYMLNDRPIALGYCVPEKFTNGTFNLYAIAVHGAYQGKGIGKEMMLYIEKLLTQAGKRVLLVETSSQPRYDNTRAFYHKIGYTAQAVLPHFWDEGDDKVIFYKKLLSTRQKLY</sequence>
<name>A0A255ZZJ1_9FLAO</name>
<dbReference type="SUPFAM" id="SSF55729">
    <property type="entry name" value="Acyl-CoA N-acyltransferases (Nat)"/>
    <property type="match status" value="1"/>
</dbReference>
<keyword evidence="3" id="KW-1185">Reference proteome</keyword>
<dbReference type="InterPro" id="IPR016181">
    <property type="entry name" value="Acyl_CoA_acyltransferase"/>
</dbReference>
<accession>A0A255ZZJ1</accession>
<dbReference type="GO" id="GO:0016747">
    <property type="term" value="F:acyltransferase activity, transferring groups other than amino-acyl groups"/>
    <property type="evidence" value="ECO:0007669"/>
    <property type="project" value="InterPro"/>
</dbReference>
<reference evidence="2 3" key="1">
    <citation type="submission" date="2017-07" db="EMBL/GenBank/DDBJ databases">
        <title>Flavobacterium cyanobacteriorum sp. nov., isolated from cyanobacterial aggregates in a eutrophic lake.</title>
        <authorList>
            <person name="Cai H."/>
        </authorList>
    </citation>
    <scope>NUCLEOTIDE SEQUENCE [LARGE SCALE GENOMIC DNA]</scope>
    <source>
        <strain evidence="2 3">TH167</strain>
    </source>
</reference>
<organism evidence="2 3">
    <name type="scientific">Flavobacterium aurantiibacter</name>
    <dbReference type="NCBI Taxonomy" id="2023067"/>
    <lineage>
        <taxon>Bacteria</taxon>
        <taxon>Pseudomonadati</taxon>
        <taxon>Bacteroidota</taxon>
        <taxon>Flavobacteriia</taxon>
        <taxon>Flavobacteriales</taxon>
        <taxon>Flavobacteriaceae</taxon>
        <taxon>Flavobacterium</taxon>
    </lineage>
</organism>
<comment type="caution">
    <text evidence="2">The sequence shown here is derived from an EMBL/GenBank/DDBJ whole genome shotgun (WGS) entry which is preliminary data.</text>
</comment>
<evidence type="ECO:0000313" key="3">
    <source>
        <dbReference type="Proteomes" id="UP000216035"/>
    </source>
</evidence>
<dbReference type="Gene3D" id="3.40.630.30">
    <property type="match status" value="1"/>
</dbReference>
<evidence type="ECO:0000313" key="2">
    <source>
        <dbReference type="EMBL" id="OYQ46832.1"/>
    </source>
</evidence>
<dbReference type="Pfam" id="PF00583">
    <property type="entry name" value="Acetyltransf_1"/>
    <property type="match status" value="1"/>
</dbReference>
<dbReference type="PROSITE" id="PS51186">
    <property type="entry name" value="GNAT"/>
    <property type="match status" value="1"/>
</dbReference>
<gene>
    <name evidence="2" type="ORF">CHX27_03785</name>
</gene>
<dbReference type="OrthoDB" id="9800604at2"/>
<evidence type="ECO:0000259" key="1">
    <source>
        <dbReference type="PROSITE" id="PS51186"/>
    </source>
</evidence>
<dbReference type="AlphaFoldDB" id="A0A255ZZJ1"/>
<dbReference type="InterPro" id="IPR000182">
    <property type="entry name" value="GNAT_dom"/>
</dbReference>
<dbReference type="CDD" id="cd04301">
    <property type="entry name" value="NAT_SF"/>
    <property type="match status" value="1"/>
</dbReference>
<protein>
    <recommendedName>
        <fullName evidence="1">N-acetyltransferase domain-containing protein</fullName>
    </recommendedName>
</protein>
<dbReference type="Proteomes" id="UP000216035">
    <property type="component" value="Unassembled WGS sequence"/>
</dbReference>
<proteinExistence type="predicted"/>
<feature type="domain" description="N-acetyltransferase" evidence="1">
    <location>
        <begin position="4"/>
        <end position="157"/>
    </location>
</feature>
<dbReference type="EMBL" id="NOXX01000156">
    <property type="protein sequence ID" value="OYQ46832.1"/>
    <property type="molecule type" value="Genomic_DNA"/>
</dbReference>